<dbReference type="EMBL" id="VXIV02001558">
    <property type="protein sequence ID" value="KAF6031840.1"/>
    <property type="molecule type" value="Genomic_DNA"/>
</dbReference>
<sequence length="143" mass="14548">MIAVVVAGEAVDGVAFNEVVVSVGTLIEVVDSLLVVDSIGFKQANTSSCTLIGFEESVGENLMTTVKASGPSGLVIMLTVTSSTFSNTGNSSLSTGANEPSSVKVTVTNGFSLPTTGTFDTHGSTSVGLRFSFSLSLGEVSMR</sequence>
<proteinExistence type="predicted"/>
<accession>A0A7J7JZK9</accession>
<comment type="caution">
    <text evidence="1">The sequence shown here is derived from an EMBL/GenBank/DDBJ whole genome shotgun (WGS) entry which is preliminary data.</text>
</comment>
<name>A0A7J7JZK9_BUGNE</name>
<keyword evidence="2" id="KW-1185">Reference proteome</keyword>
<evidence type="ECO:0000313" key="1">
    <source>
        <dbReference type="EMBL" id="KAF6031840.1"/>
    </source>
</evidence>
<evidence type="ECO:0000313" key="2">
    <source>
        <dbReference type="Proteomes" id="UP000593567"/>
    </source>
</evidence>
<organism evidence="1 2">
    <name type="scientific">Bugula neritina</name>
    <name type="common">Brown bryozoan</name>
    <name type="synonym">Sertularia neritina</name>
    <dbReference type="NCBI Taxonomy" id="10212"/>
    <lineage>
        <taxon>Eukaryota</taxon>
        <taxon>Metazoa</taxon>
        <taxon>Spiralia</taxon>
        <taxon>Lophotrochozoa</taxon>
        <taxon>Bryozoa</taxon>
        <taxon>Gymnolaemata</taxon>
        <taxon>Cheilostomatida</taxon>
        <taxon>Flustrina</taxon>
        <taxon>Buguloidea</taxon>
        <taxon>Bugulidae</taxon>
        <taxon>Bugula</taxon>
    </lineage>
</organism>
<dbReference type="Proteomes" id="UP000593567">
    <property type="component" value="Unassembled WGS sequence"/>
</dbReference>
<dbReference type="AlphaFoldDB" id="A0A7J7JZK9"/>
<gene>
    <name evidence="1" type="ORF">EB796_009845</name>
</gene>
<protein>
    <submittedName>
        <fullName evidence="1">Uncharacterized protein</fullName>
    </submittedName>
</protein>
<reference evidence="1" key="1">
    <citation type="submission" date="2020-06" db="EMBL/GenBank/DDBJ databases">
        <title>Draft genome of Bugula neritina, a colonial animal packing powerful symbionts and potential medicines.</title>
        <authorList>
            <person name="Rayko M."/>
        </authorList>
    </citation>
    <scope>NUCLEOTIDE SEQUENCE [LARGE SCALE GENOMIC DNA]</scope>
    <source>
        <strain evidence="1">Kwan_BN1</strain>
    </source>
</reference>